<sequence length="120" mass="12856">MNGVRGPSPASLPILCSVIRPKSQNEFGGSSGGDRGNRANAPCPTQFVLRLAGAAAMTSCLRHSPGPFQNEISTGARAARHRVDPIRLTSETPKEETEKTGGGRLNVTIQSRPRFEFVLR</sequence>
<evidence type="ECO:0000313" key="1">
    <source>
        <dbReference type="EMBL" id="KAF7287919.1"/>
    </source>
</evidence>
<organism evidence="1 2">
    <name type="scientific">Rhynchophorus ferrugineus</name>
    <name type="common">Red palm weevil</name>
    <name type="synonym">Curculio ferrugineus</name>
    <dbReference type="NCBI Taxonomy" id="354439"/>
    <lineage>
        <taxon>Eukaryota</taxon>
        <taxon>Metazoa</taxon>
        <taxon>Ecdysozoa</taxon>
        <taxon>Arthropoda</taxon>
        <taxon>Hexapoda</taxon>
        <taxon>Insecta</taxon>
        <taxon>Pterygota</taxon>
        <taxon>Neoptera</taxon>
        <taxon>Endopterygota</taxon>
        <taxon>Coleoptera</taxon>
        <taxon>Polyphaga</taxon>
        <taxon>Cucujiformia</taxon>
        <taxon>Curculionidae</taxon>
        <taxon>Dryophthorinae</taxon>
        <taxon>Rhynchophorus</taxon>
    </lineage>
</organism>
<comment type="caution">
    <text evidence="1">The sequence shown here is derived from an EMBL/GenBank/DDBJ whole genome shotgun (WGS) entry which is preliminary data.</text>
</comment>
<dbReference type="Proteomes" id="UP000625711">
    <property type="component" value="Unassembled WGS sequence"/>
</dbReference>
<accession>A0A834IVB5</accession>
<name>A0A834IVB5_RHYFE</name>
<proteinExistence type="predicted"/>
<reference evidence="1" key="1">
    <citation type="submission" date="2020-08" db="EMBL/GenBank/DDBJ databases">
        <title>Genome sequencing and assembly of the red palm weevil Rhynchophorus ferrugineus.</title>
        <authorList>
            <person name="Dias G.B."/>
            <person name="Bergman C.M."/>
            <person name="Manee M."/>
        </authorList>
    </citation>
    <scope>NUCLEOTIDE SEQUENCE</scope>
    <source>
        <strain evidence="1">AA-2017</strain>
        <tissue evidence="1">Whole larva</tissue>
    </source>
</reference>
<keyword evidence="2" id="KW-1185">Reference proteome</keyword>
<gene>
    <name evidence="1" type="ORF">GWI33_000261</name>
</gene>
<evidence type="ECO:0000313" key="2">
    <source>
        <dbReference type="Proteomes" id="UP000625711"/>
    </source>
</evidence>
<protein>
    <submittedName>
        <fullName evidence="1">Uncharacterized protein</fullName>
    </submittedName>
</protein>
<dbReference type="AlphaFoldDB" id="A0A834IVB5"/>
<dbReference type="EMBL" id="JAACXV010000002">
    <property type="protein sequence ID" value="KAF7287919.1"/>
    <property type="molecule type" value="Genomic_DNA"/>
</dbReference>